<dbReference type="AlphaFoldDB" id="A0AAU8MWB6"/>
<sequence length="307" mass="33110">MRRSLDPNHACSSPRACNGYTPAGTRSGVMYKSLLLPLVDRDGDADALDLAVRLAVLHGAHLSVLVMIDLPPPVVDPWGLMPDPVTAQSHADLRERGSARLAALRERLAAETIDWEARTVEAMSMGAPRAATRESYDCDLVVLGGAIGDTVESAVPREYFSSLLLEAGCPVLVVPPRCAAEVPTRCITIAWQPTREAARAVRAALPLLRAAKTVDVLAIDDGKTPDAEPSGRRMIAYLRRHGVEASWVARPAGEETVATRVLQFARHSRSQLLVVGGYGHSRLREWALGGVTRELLIGADQPVLYAH</sequence>
<dbReference type="PANTHER" id="PTHR46268">
    <property type="entry name" value="STRESS RESPONSE PROTEIN NHAX"/>
    <property type="match status" value="1"/>
</dbReference>
<dbReference type="CDD" id="cd00293">
    <property type="entry name" value="USP-like"/>
    <property type="match status" value="1"/>
</dbReference>
<evidence type="ECO:0000256" key="1">
    <source>
        <dbReference type="ARBA" id="ARBA00008791"/>
    </source>
</evidence>
<feature type="domain" description="UspA" evidence="2">
    <location>
        <begin position="30"/>
        <end position="175"/>
    </location>
</feature>
<name>A0AAU8MWB6_9GAMM</name>
<proteinExistence type="inferred from homology"/>
<dbReference type="InterPro" id="IPR006016">
    <property type="entry name" value="UspA"/>
</dbReference>
<comment type="similarity">
    <text evidence="1">Belongs to the universal stress protein A family.</text>
</comment>
<organism evidence="3">
    <name type="scientific">Lysobacter firmicutimachus</name>
    <dbReference type="NCBI Taxonomy" id="1792846"/>
    <lineage>
        <taxon>Bacteria</taxon>
        <taxon>Pseudomonadati</taxon>
        <taxon>Pseudomonadota</taxon>
        <taxon>Gammaproteobacteria</taxon>
        <taxon>Lysobacterales</taxon>
        <taxon>Lysobacteraceae</taxon>
        <taxon>Lysobacter</taxon>
    </lineage>
</organism>
<gene>
    <name evidence="3" type="ORF">ABU614_07230</name>
</gene>
<reference evidence="3" key="1">
    <citation type="submission" date="2024-06" db="EMBL/GenBank/DDBJ databases">
        <authorList>
            <person name="Li S."/>
        </authorList>
    </citation>
    <scope>NUCLEOTIDE SEQUENCE</scope>
    <source>
        <strain evidence="3">SR10</strain>
    </source>
</reference>
<dbReference type="EMBL" id="CP159925">
    <property type="protein sequence ID" value="XCO76568.1"/>
    <property type="molecule type" value="Genomic_DNA"/>
</dbReference>
<evidence type="ECO:0000259" key="2">
    <source>
        <dbReference type="Pfam" id="PF00582"/>
    </source>
</evidence>
<dbReference type="SUPFAM" id="SSF52402">
    <property type="entry name" value="Adenine nucleotide alpha hydrolases-like"/>
    <property type="match status" value="2"/>
</dbReference>
<accession>A0AAU8MWB6</accession>
<dbReference type="PANTHER" id="PTHR46268:SF15">
    <property type="entry name" value="UNIVERSAL STRESS PROTEIN HP_0031"/>
    <property type="match status" value="1"/>
</dbReference>
<dbReference type="Gene3D" id="3.40.50.12370">
    <property type="match status" value="1"/>
</dbReference>
<protein>
    <submittedName>
        <fullName evidence="3">Universal stress protein</fullName>
    </submittedName>
</protein>
<dbReference type="RefSeq" id="WP_363799876.1">
    <property type="nucleotide sequence ID" value="NZ_CP159925.1"/>
</dbReference>
<evidence type="ECO:0000313" key="3">
    <source>
        <dbReference type="EMBL" id="XCO76568.1"/>
    </source>
</evidence>
<dbReference type="Pfam" id="PF00582">
    <property type="entry name" value="Usp"/>
    <property type="match status" value="1"/>
</dbReference>